<keyword evidence="4" id="KW-1185">Reference proteome</keyword>
<feature type="domain" description="THAP4-like heme-binding" evidence="2">
    <location>
        <begin position="20"/>
        <end position="173"/>
    </location>
</feature>
<sequence>MLGNSDISRDMNRLAMHEIVKPLAWLRGTWRTKNPGAGKFPTIESFAYCEEITFSSIGQPMLNYSARSWNADTKNPLHYEVGFLKVVPDTKKVHFLLSHNFGVTTIEEGVFEDKHVKLKTTHIARPTEGQTRSRVIELQRQFELVGNCLQHTLYMATESTPELQEHLRATYVKYCEETDAQDNKIN</sequence>
<dbReference type="EMBL" id="CAXAJV020001299">
    <property type="protein sequence ID" value="CAL7948780.1"/>
    <property type="molecule type" value="Genomic_DNA"/>
</dbReference>
<comment type="caution">
    <text evidence="3">The sequence shown here is derived from an EMBL/GenBank/DDBJ whole genome shotgun (WGS) entry which is preliminary data.</text>
</comment>
<evidence type="ECO:0000256" key="1">
    <source>
        <dbReference type="ARBA" id="ARBA00036993"/>
    </source>
</evidence>
<dbReference type="Proteomes" id="UP001642520">
    <property type="component" value="Unassembled WGS sequence"/>
</dbReference>
<dbReference type="Pfam" id="PF08768">
    <property type="entry name" value="THAP4_heme-bd"/>
    <property type="match status" value="1"/>
</dbReference>
<evidence type="ECO:0000313" key="3">
    <source>
        <dbReference type="EMBL" id="CAL7948780.1"/>
    </source>
</evidence>
<comment type="catalytic activity">
    <reaction evidence="1">
        <text>peroxynitrite = nitrate</text>
        <dbReference type="Rhea" id="RHEA:63116"/>
        <dbReference type="ChEBI" id="CHEBI:17632"/>
        <dbReference type="ChEBI" id="CHEBI:25941"/>
    </reaction>
    <physiologicalReaction direction="left-to-right" evidence="1">
        <dbReference type="Rhea" id="RHEA:63117"/>
    </physiologicalReaction>
</comment>
<dbReference type="Gene3D" id="2.40.128.20">
    <property type="match status" value="1"/>
</dbReference>
<dbReference type="InterPro" id="IPR014878">
    <property type="entry name" value="THAP4-like_heme-bd"/>
</dbReference>
<dbReference type="InterPro" id="IPR012674">
    <property type="entry name" value="Calycin"/>
</dbReference>
<protein>
    <recommendedName>
        <fullName evidence="2">THAP4-like heme-binding domain-containing protein</fullName>
    </recommendedName>
</protein>
<dbReference type="SUPFAM" id="SSF50814">
    <property type="entry name" value="Lipocalins"/>
    <property type="match status" value="1"/>
</dbReference>
<accession>A0ABP1PBX4</accession>
<reference evidence="3 4" key="1">
    <citation type="submission" date="2024-08" db="EMBL/GenBank/DDBJ databases">
        <authorList>
            <person name="Will J Nash"/>
            <person name="Angela Man"/>
            <person name="Seanna McTaggart"/>
            <person name="Kendall Baker"/>
            <person name="Tom Barker"/>
            <person name="Leah Catchpole"/>
            <person name="Alex Durrant"/>
            <person name="Karim Gharbi"/>
            <person name="Naomi Irish"/>
            <person name="Gemy Kaithakottil"/>
            <person name="Debby Ku"/>
            <person name="Aaliyah Providence"/>
            <person name="Felix Shaw"/>
            <person name="David Swarbreck"/>
            <person name="Chris Watkins"/>
            <person name="Ann M. McCartney"/>
            <person name="Giulio Formenti"/>
            <person name="Alice Mouton"/>
            <person name="Noel Vella"/>
            <person name="Bjorn M von Reumont"/>
            <person name="Adriana Vella"/>
            <person name="Wilfried Haerty"/>
        </authorList>
    </citation>
    <scope>NUCLEOTIDE SEQUENCE [LARGE SCALE GENOMIC DNA]</scope>
</reference>
<dbReference type="PANTHER" id="PTHR15854:SF4">
    <property type="entry name" value="PEROXYNITRITE ISOMERASE THAP4"/>
    <property type="match status" value="1"/>
</dbReference>
<proteinExistence type="predicted"/>
<gene>
    <name evidence="3" type="ORF">XYLVIOL_LOCUS9071</name>
</gene>
<dbReference type="CDD" id="cd07828">
    <property type="entry name" value="lipocalin_heme-bd-THAP4-like"/>
    <property type="match status" value="1"/>
</dbReference>
<name>A0ABP1PBX4_XYLVO</name>
<organism evidence="3 4">
    <name type="scientific">Xylocopa violacea</name>
    <name type="common">Violet carpenter bee</name>
    <name type="synonym">Apis violacea</name>
    <dbReference type="NCBI Taxonomy" id="135666"/>
    <lineage>
        <taxon>Eukaryota</taxon>
        <taxon>Metazoa</taxon>
        <taxon>Ecdysozoa</taxon>
        <taxon>Arthropoda</taxon>
        <taxon>Hexapoda</taxon>
        <taxon>Insecta</taxon>
        <taxon>Pterygota</taxon>
        <taxon>Neoptera</taxon>
        <taxon>Endopterygota</taxon>
        <taxon>Hymenoptera</taxon>
        <taxon>Apocrita</taxon>
        <taxon>Aculeata</taxon>
        <taxon>Apoidea</taxon>
        <taxon>Anthophila</taxon>
        <taxon>Apidae</taxon>
        <taxon>Xylocopa</taxon>
        <taxon>Xylocopa</taxon>
    </lineage>
</organism>
<dbReference type="PANTHER" id="PTHR15854">
    <property type="entry name" value="THAP4 PROTEIN"/>
    <property type="match status" value="1"/>
</dbReference>
<evidence type="ECO:0000259" key="2">
    <source>
        <dbReference type="Pfam" id="PF08768"/>
    </source>
</evidence>
<dbReference type="InterPro" id="IPR045165">
    <property type="entry name" value="Nitrobindin"/>
</dbReference>
<evidence type="ECO:0000313" key="4">
    <source>
        <dbReference type="Proteomes" id="UP001642520"/>
    </source>
</evidence>